<evidence type="ECO:0000256" key="3">
    <source>
        <dbReference type="ARBA" id="ARBA00010299"/>
    </source>
</evidence>
<dbReference type="OrthoDB" id="9780302at2"/>
<name>A0A271IZ43_9BACT</name>
<dbReference type="GO" id="GO:0009425">
    <property type="term" value="C:bacterial-type flagellum basal body"/>
    <property type="evidence" value="ECO:0007669"/>
    <property type="project" value="UniProtKB-SubCell"/>
</dbReference>
<dbReference type="InterPro" id="IPR000090">
    <property type="entry name" value="Flg_Motor_Flig"/>
</dbReference>
<keyword evidence="8" id="KW-0472">Membrane</keyword>
<feature type="domain" description="Flagellar motor switch protein FliG C-terminal" evidence="10">
    <location>
        <begin position="221"/>
        <end position="327"/>
    </location>
</feature>
<accession>A0A271IZ43</accession>
<evidence type="ECO:0000256" key="5">
    <source>
        <dbReference type="ARBA" id="ARBA00022475"/>
    </source>
</evidence>
<dbReference type="AlphaFoldDB" id="A0A271IZ43"/>
<reference evidence="13 14" key="1">
    <citation type="submission" date="2016-11" db="EMBL/GenBank/DDBJ databases">
        <title>Study of marine rhodopsin-containing bacteria.</title>
        <authorList>
            <person name="Yoshizawa S."/>
            <person name="Kumagai Y."/>
            <person name="Kogure K."/>
        </authorList>
    </citation>
    <scope>NUCLEOTIDE SEQUENCE [LARGE SCALE GENOMIC DNA]</scope>
    <source>
        <strain evidence="13 14">SAORIC-28</strain>
    </source>
</reference>
<evidence type="ECO:0000256" key="8">
    <source>
        <dbReference type="ARBA" id="ARBA00023136"/>
    </source>
</evidence>
<keyword evidence="9" id="KW-0975">Bacterial flagellum</keyword>
<comment type="similarity">
    <text evidence="3">Belongs to the FliG family.</text>
</comment>
<dbReference type="GO" id="GO:0006935">
    <property type="term" value="P:chemotaxis"/>
    <property type="evidence" value="ECO:0007669"/>
    <property type="project" value="UniProtKB-KW"/>
</dbReference>
<organism evidence="13 14">
    <name type="scientific">Rubrivirga marina</name>
    <dbReference type="NCBI Taxonomy" id="1196024"/>
    <lineage>
        <taxon>Bacteria</taxon>
        <taxon>Pseudomonadati</taxon>
        <taxon>Rhodothermota</taxon>
        <taxon>Rhodothermia</taxon>
        <taxon>Rhodothermales</taxon>
        <taxon>Rubricoccaceae</taxon>
        <taxon>Rubrivirga</taxon>
    </lineage>
</organism>
<evidence type="ECO:0000259" key="11">
    <source>
        <dbReference type="Pfam" id="PF14841"/>
    </source>
</evidence>
<feature type="domain" description="Flagellar motor switch protein FliG middle" evidence="11">
    <location>
        <begin position="120"/>
        <end position="188"/>
    </location>
</feature>
<evidence type="ECO:0000256" key="6">
    <source>
        <dbReference type="ARBA" id="ARBA00022500"/>
    </source>
</evidence>
<dbReference type="InterPro" id="IPR023087">
    <property type="entry name" value="Flg_Motor_Flig_C"/>
</dbReference>
<dbReference type="Proteomes" id="UP000216339">
    <property type="component" value="Unassembled WGS sequence"/>
</dbReference>
<evidence type="ECO:0000313" key="14">
    <source>
        <dbReference type="Proteomes" id="UP000216339"/>
    </source>
</evidence>
<evidence type="ECO:0000259" key="10">
    <source>
        <dbReference type="Pfam" id="PF01706"/>
    </source>
</evidence>
<dbReference type="Gene3D" id="1.10.220.30">
    <property type="match status" value="3"/>
</dbReference>
<dbReference type="GO" id="GO:0005886">
    <property type="term" value="C:plasma membrane"/>
    <property type="evidence" value="ECO:0007669"/>
    <property type="project" value="UniProtKB-SubCell"/>
</dbReference>
<comment type="subcellular location">
    <subcellularLocation>
        <location evidence="1">Bacterial flagellum basal body</location>
    </subcellularLocation>
    <subcellularLocation>
        <location evidence="2">Cell membrane</location>
        <topology evidence="2">Peripheral membrane protein</topology>
        <orientation evidence="2">Cytoplasmic side</orientation>
    </subcellularLocation>
</comment>
<feature type="domain" description="Flagellar motor switch protein FliG N-terminal" evidence="12">
    <location>
        <begin position="9"/>
        <end position="111"/>
    </location>
</feature>
<evidence type="ECO:0000256" key="1">
    <source>
        <dbReference type="ARBA" id="ARBA00004117"/>
    </source>
</evidence>
<keyword evidence="6" id="KW-0145">Chemotaxis</keyword>
<dbReference type="GO" id="GO:0003774">
    <property type="term" value="F:cytoskeletal motor activity"/>
    <property type="evidence" value="ECO:0007669"/>
    <property type="project" value="InterPro"/>
</dbReference>
<comment type="caution">
    <text evidence="13">The sequence shown here is derived from an EMBL/GenBank/DDBJ whole genome shotgun (WGS) entry which is preliminary data.</text>
</comment>
<protein>
    <recommendedName>
        <fullName evidence="4">Flagellar motor switch protein FliG</fullName>
    </recommendedName>
</protein>
<evidence type="ECO:0000256" key="2">
    <source>
        <dbReference type="ARBA" id="ARBA00004413"/>
    </source>
</evidence>
<dbReference type="SUPFAM" id="SSF48029">
    <property type="entry name" value="FliG"/>
    <property type="match status" value="2"/>
</dbReference>
<keyword evidence="14" id="KW-1185">Reference proteome</keyword>
<dbReference type="InterPro" id="IPR032779">
    <property type="entry name" value="FliG_M"/>
</dbReference>
<sequence>MIAPSAAALTGTQRAAVLVVALGVETASKLLPTLDDAEAERLSVEVARLDRVPAPLVSEVLAAYRSASAAPPPPDAAGGLDAARTLLQSGLDEARAGAILPRVEAATAGTGFDLVQSVPPAELAAFLTLEHPQTAAVVLSQLPARPAADALAQLPAETRADVIRRLSTLTPPPPQRLAALDAALRQRFGPAGRPVGPDGVKRAADILMQSGRSTGQAVLDDLKARTPDLADRIEGLLFVFEDLARLDGRALGRILAAADQGALARALCGADPTLTDRLFSCVSERVGAALREEMEMAGSPSAADIEDAQRTVVGVALELAEAGEVSLEPSEA</sequence>
<evidence type="ECO:0000259" key="12">
    <source>
        <dbReference type="Pfam" id="PF14842"/>
    </source>
</evidence>
<evidence type="ECO:0000256" key="4">
    <source>
        <dbReference type="ARBA" id="ARBA00021870"/>
    </source>
</evidence>
<dbReference type="PANTHER" id="PTHR30534">
    <property type="entry name" value="FLAGELLAR MOTOR SWITCH PROTEIN FLIG"/>
    <property type="match status" value="1"/>
</dbReference>
<dbReference type="Pfam" id="PF14841">
    <property type="entry name" value="FliG_M"/>
    <property type="match status" value="1"/>
</dbReference>
<evidence type="ECO:0000256" key="7">
    <source>
        <dbReference type="ARBA" id="ARBA00022779"/>
    </source>
</evidence>
<proteinExistence type="inferred from homology"/>
<dbReference type="Pfam" id="PF01706">
    <property type="entry name" value="FliG_C"/>
    <property type="match status" value="1"/>
</dbReference>
<evidence type="ECO:0000256" key="9">
    <source>
        <dbReference type="ARBA" id="ARBA00023143"/>
    </source>
</evidence>
<dbReference type="PANTHER" id="PTHR30534:SF0">
    <property type="entry name" value="FLAGELLAR MOTOR SWITCH PROTEIN FLIG"/>
    <property type="match status" value="1"/>
</dbReference>
<dbReference type="RefSeq" id="WP_095509413.1">
    <property type="nucleotide sequence ID" value="NZ_MQWD01000001.1"/>
</dbReference>
<dbReference type="InterPro" id="IPR028263">
    <property type="entry name" value="FliG_N"/>
</dbReference>
<dbReference type="GO" id="GO:0071973">
    <property type="term" value="P:bacterial-type flagellum-dependent cell motility"/>
    <property type="evidence" value="ECO:0007669"/>
    <property type="project" value="InterPro"/>
</dbReference>
<dbReference type="EMBL" id="MQWD01000001">
    <property type="protein sequence ID" value="PAP75769.1"/>
    <property type="molecule type" value="Genomic_DNA"/>
</dbReference>
<keyword evidence="7" id="KW-0283">Flagellar rotation</keyword>
<dbReference type="PRINTS" id="PR00954">
    <property type="entry name" value="FLGMOTORFLIG"/>
</dbReference>
<gene>
    <name evidence="13" type="ORF">BSZ37_04600</name>
</gene>
<dbReference type="Pfam" id="PF14842">
    <property type="entry name" value="FliG_N"/>
    <property type="match status" value="1"/>
</dbReference>
<dbReference type="InterPro" id="IPR011002">
    <property type="entry name" value="FliG_a-hlx"/>
</dbReference>
<evidence type="ECO:0000313" key="13">
    <source>
        <dbReference type="EMBL" id="PAP75769.1"/>
    </source>
</evidence>
<keyword evidence="5" id="KW-1003">Cell membrane</keyword>